<dbReference type="GO" id="GO:0042274">
    <property type="term" value="P:ribosomal small subunit biogenesis"/>
    <property type="evidence" value="ECO:0007669"/>
    <property type="project" value="UniProtKB-ARBA"/>
</dbReference>
<feature type="region of interest" description="Disordered" evidence="1">
    <location>
        <begin position="21"/>
        <end position="48"/>
    </location>
</feature>
<dbReference type="Gene3D" id="3.40.50.10480">
    <property type="entry name" value="Probable brix-domain ribosomal biogenesis protein"/>
    <property type="match status" value="1"/>
</dbReference>
<dbReference type="Pfam" id="PF04427">
    <property type="entry name" value="Brix"/>
    <property type="match status" value="1"/>
</dbReference>
<name>A0A0M0J3X2_9EUKA</name>
<dbReference type="AlphaFoldDB" id="A0A0M0J3X2"/>
<comment type="caution">
    <text evidence="3">The sequence shown here is derived from an EMBL/GenBank/DDBJ whole genome shotgun (WGS) entry which is preliminary data.</text>
</comment>
<sequence>MLRRQARTRREYLYQKAETAREHSTVDRKRKVREALEGGAPLPTELRREADSLREELALDDVRSAAYQPGAGGSSSADALGIDSEYANAGIADPKVLVTTSHDPSSKLTQFLKEMKLLIPNAQRMNRGGNTVQTIIDTCRAEGFSDLVILQEHRGVPDGLVISHLPHGPTAYFGLHNVVMRHDLPQVAPMSEAYPHLVLDNLTTKVGRRLGMILKHLFPVPKFDSKRIVSFHNRDDLISMRHHVFTKDKGKPHMMEVGPRFELKLYQIKLGTIEQTEVENEWLLRPYHNSAKRRKVMGD</sequence>
<evidence type="ECO:0000313" key="4">
    <source>
        <dbReference type="Proteomes" id="UP000037460"/>
    </source>
</evidence>
<protein>
    <submittedName>
        <fullName evidence="3">U3 small nucleolar ribonucleoprotein imp4-like protein</fullName>
    </submittedName>
</protein>
<gene>
    <name evidence="3" type="ORF">Ctob_003401</name>
</gene>
<dbReference type="SUPFAM" id="SSF52954">
    <property type="entry name" value="Class II aaRS ABD-related"/>
    <property type="match status" value="1"/>
</dbReference>
<feature type="domain" description="Brix" evidence="2">
    <location>
        <begin position="94"/>
        <end position="274"/>
    </location>
</feature>
<dbReference type="InterPro" id="IPR007109">
    <property type="entry name" value="Brix"/>
</dbReference>
<dbReference type="GO" id="GO:0006364">
    <property type="term" value="P:rRNA processing"/>
    <property type="evidence" value="ECO:0007669"/>
    <property type="project" value="InterPro"/>
</dbReference>
<evidence type="ECO:0000256" key="1">
    <source>
        <dbReference type="SAM" id="MobiDB-lite"/>
    </source>
</evidence>
<dbReference type="SMART" id="SM00879">
    <property type="entry name" value="Brix"/>
    <property type="match status" value="1"/>
</dbReference>
<dbReference type="PANTHER" id="PTHR22734:SF2">
    <property type="entry name" value="U3 SMALL NUCLEOLAR RIBONUCLEOPROTEIN PROTEIN IMP4"/>
    <property type="match status" value="1"/>
</dbReference>
<keyword evidence="3" id="KW-0687">Ribonucleoprotein</keyword>
<reference evidence="4" key="1">
    <citation type="journal article" date="2015" name="PLoS Genet.">
        <title>Genome Sequence and Transcriptome Analyses of Chrysochromulina tobin: Metabolic Tools for Enhanced Algal Fitness in the Prominent Order Prymnesiales (Haptophyceae).</title>
        <authorList>
            <person name="Hovde B.T."/>
            <person name="Deodato C.R."/>
            <person name="Hunsperger H.M."/>
            <person name="Ryken S.A."/>
            <person name="Yost W."/>
            <person name="Jha R.K."/>
            <person name="Patterson J."/>
            <person name="Monnat R.J. Jr."/>
            <person name="Barlow S.B."/>
            <person name="Starkenburg S.R."/>
            <person name="Cattolico R.A."/>
        </authorList>
    </citation>
    <scope>NUCLEOTIDE SEQUENCE</scope>
    <source>
        <strain evidence="4">CCMP291</strain>
    </source>
</reference>
<keyword evidence="4" id="KW-1185">Reference proteome</keyword>
<dbReference type="EMBL" id="JWZX01003375">
    <property type="protein sequence ID" value="KOO21291.1"/>
    <property type="molecule type" value="Genomic_DNA"/>
</dbReference>
<dbReference type="Proteomes" id="UP000037460">
    <property type="component" value="Unassembled WGS sequence"/>
</dbReference>
<dbReference type="GO" id="GO:0032040">
    <property type="term" value="C:small-subunit processome"/>
    <property type="evidence" value="ECO:0007669"/>
    <property type="project" value="TreeGrafter"/>
</dbReference>
<dbReference type="GO" id="GO:0030515">
    <property type="term" value="F:snoRNA binding"/>
    <property type="evidence" value="ECO:0007669"/>
    <property type="project" value="TreeGrafter"/>
</dbReference>
<dbReference type="PROSITE" id="PS50833">
    <property type="entry name" value="BRIX"/>
    <property type="match status" value="1"/>
</dbReference>
<evidence type="ECO:0000313" key="3">
    <source>
        <dbReference type="EMBL" id="KOO21291.1"/>
    </source>
</evidence>
<dbReference type="FunFam" id="3.40.50.10480:FF:000001">
    <property type="entry name" value="IMP4, U3 small nucleolar ribonucleoprotein"/>
    <property type="match status" value="1"/>
</dbReference>
<dbReference type="GO" id="GO:0034457">
    <property type="term" value="C:Mpp10 complex"/>
    <property type="evidence" value="ECO:0007669"/>
    <property type="project" value="UniProtKB-ARBA"/>
</dbReference>
<accession>A0A0M0J3X2</accession>
<dbReference type="GO" id="GO:0042134">
    <property type="term" value="F:rRNA primary transcript binding"/>
    <property type="evidence" value="ECO:0007669"/>
    <property type="project" value="InterPro"/>
</dbReference>
<dbReference type="InterPro" id="IPR044281">
    <property type="entry name" value="IMP4/RPF1"/>
</dbReference>
<proteinExistence type="predicted"/>
<organism evidence="3 4">
    <name type="scientific">Chrysochromulina tobinii</name>
    <dbReference type="NCBI Taxonomy" id="1460289"/>
    <lineage>
        <taxon>Eukaryota</taxon>
        <taxon>Haptista</taxon>
        <taxon>Haptophyta</taxon>
        <taxon>Prymnesiophyceae</taxon>
        <taxon>Prymnesiales</taxon>
        <taxon>Chrysochromulinaceae</taxon>
        <taxon>Chrysochromulina</taxon>
    </lineage>
</organism>
<dbReference type="OrthoDB" id="10253204at2759"/>
<dbReference type="GO" id="GO:0005654">
    <property type="term" value="C:nucleoplasm"/>
    <property type="evidence" value="ECO:0007669"/>
    <property type="project" value="UniProtKB-ARBA"/>
</dbReference>
<evidence type="ECO:0000259" key="2">
    <source>
        <dbReference type="PROSITE" id="PS50833"/>
    </source>
</evidence>
<dbReference type="PANTHER" id="PTHR22734">
    <property type="entry name" value="U3 SMALL NUCLEOLAR RIBONUCLEOPROTEIN PROTEIN IMP4"/>
    <property type="match status" value="1"/>
</dbReference>